<organism evidence="2 3">
    <name type="scientific">Escallonia rubra</name>
    <dbReference type="NCBI Taxonomy" id="112253"/>
    <lineage>
        <taxon>Eukaryota</taxon>
        <taxon>Viridiplantae</taxon>
        <taxon>Streptophyta</taxon>
        <taxon>Embryophyta</taxon>
        <taxon>Tracheophyta</taxon>
        <taxon>Spermatophyta</taxon>
        <taxon>Magnoliopsida</taxon>
        <taxon>eudicotyledons</taxon>
        <taxon>Gunneridae</taxon>
        <taxon>Pentapetalae</taxon>
        <taxon>asterids</taxon>
        <taxon>campanulids</taxon>
        <taxon>Escalloniales</taxon>
        <taxon>Escalloniaceae</taxon>
        <taxon>Escallonia</taxon>
    </lineage>
</organism>
<evidence type="ECO:0000313" key="2">
    <source>
        <dbReference type="EMBL" id="KAK2986429.1"/>
    </source>
</evidence>
<keyword evidence="3" id="KW-1185">Reference proteome</keyword>
<sequence length="248" mass="26539">MVSALQYNTTSQKILLVREGGFSFSACCAVNNMVATSLDSEEALMDKHRSSKPHSEELERLGRQLLHEVDQKVVIAISTDCQKCRSKAMKIAISVTGVESAALKGEGKNQLEVVGVGIDAVVLTTLLRKNVGFAEVVCVGPNKKDTEKKNEATIMPPLWVSYPPIHESAALKGEGKNQLEVVGDRFDTVVLTRSLRKNVGFAKLVSVGPFPEDIVGGGRGDLIPSAVNTVATTLDSEGALSIANNNFC</sequence>
<dbReference type="Proteomes" id="UP001187471">
    <property type="component" value="Unassembled WGS sequence"/>
</dbReference>
<dbReference type="Pfam" id="PF10354">
    <property type="entry name" value="BMT5-like"/>
    <property type="match status" value="1"/>
</dbReference>
<dbReference type="AlphaFoldDB" id="A0AA88UIL9"/>
<dbReference type="GO" id="GO:0070042">
    <property type="term" value="F:rRNA (uridine-N3-)-methyltransferase activity"/>
    <property type="evidence" value="ECO:0007669"/>
    <property type="project" value="InterPro"/>
</dbReference>
<reference evidence="2" key="1">
    <citation type="submission" date="2022-12" db="EMBL/GenBank/DDBJ databases">
        <title>Draft genome assemblies for two species of Escallonia (Escalloniales).</title>
        <authorList>
            <person name="Chanderbali A."/>
            <person name="Dervinis C."/>
            <person name="Anghel I."/>
            <person name="Soltis D."/>
            <person name="Soltis P."/>
            <person name="Zapata F."/>
        </authorList>
    </citation>
    <scope>NUCLEOTIDE SEQUENCE</scope>
    <source>
        <strain evidence="2">UCBG92.1500</strain>
        <tissue evidence="2">Leaf</tissue>
    </source>
</reference>
<accession>A0AA88UIL9</accession>
<dbReference type="EMBL" id="JAVXUO010001062">
    <property type="protein sequence ID" value="KAK2986429.1"/>
    <property type="molecule type" value="Genomic_DNA"/>
</dbReference>
<evidence type="ECO:0000313" key="3">
    <source>
        <dbReference type="Proteomes" id="UP001187471"/>
    </source>
</evidence>
<dbReference type="InterPro" id="IPR019446">
    <property type="entry name" value="BMT5-like"/>
</dbReference>
<dbReference type="InterPro" id="IPR044296">
    <property type="entry name" value="HIPP46"/>
</dbReference>
<name>A0AA88UIL9_9ASTE</name>
<comment type="caution">
    <text evidence="2">The sequence shown here is derived from an EMBL/GenBank/DDBJ whole genome shotgun (WGS) entry which is preliminary data.</text>
</comment>
<feature type="domain" description="25S rRNA (uridine-N(3))-methyltransferase BMT5-like" evidence="1">
    <location>
        <begin position="15"/>
        <end position="75"/>
    </location>
</feature>
<proteinExistence type="predicted"/>
<gene>
    <name evidence="2" type="ORF">RJ640_011867</name>
</gene>
<dbReference type="Gene3D" id="3.30.70.100">
    <property type="match status" value="2"/>
</dbReference>
<dbReference type="PANTHER" id="PTHR46371">
    <property type="entry name" value="OS04G0464100 PROTEIN"/>
    <property type="match status" value="1"/>
</dbReference>
<protein>
    <recommendedName>
        <fullName evidence="1">25S rRNA (uridine-N(3))-methyltransferase BMT5-like domain-containing protein</fullName>
    </recommendedName>
</protein>
<dbReference type="GO" id="GO:0070475">
    <property type="term" value="P:rRNA base methylation"/>
    <property type="evidence" value="ECO:0007669"/>
    <property type="project" value="InterPro"/>
</dbReference>
<evidence type="ECO:0000259" key="1">
    <source>
        <dbReference type="Pfam" id="PF10354"/>
    </source>
</evidence>